<reference evidence="1 2" key="1">
    <citation type="submission" date="2018-05" db="EMBL/GenBank/DDBJ databases">
        <title>Animal gut microbial communities from fecal samples from Wisconsin, USA.</title>
        <authorList>
            <person name="Neumann A."/>
        </authorList>
    </citation>
    <scope>NUCLEOTIDE SEQUENCE [LARGE SCALE GENOMIC DNA]</scope>
    <source>
        <strain evidence="1 2">UWS4</strain>
    </source>
</reference>
<dbReference type="InterPro" id="IPR029044">
    <property type="entry name" value="Nucleotide-diphossugar_trans"/>
</dbReference>
<dbReference type="Proteomes" id="UP000245523">
    <property type="component" value="Unassembled WGS sequence"/>
</dbReference>
<evidence type="ECO:0008006" key="3">
    <source>
        <dbReference type="Google" id="ProtNLM"/>
    </source>
</evidence>
<evidence type="ECO:0000313" key="2">
    <source>
        <dbReference type="Proteomes" id="UP000245523"/>
    </source>
</evidence>
<evidence type="ECO:0000313" key="1">
    <source>
        <dbReference type="EMBL" id="PWK96647.1"/>
    </source>
</evidence>
<dbReference type="EMBL" id="QGHD01000016">
    <property type="protein sequence ID" value="PWK96647.1"/>
    <property type="molecule type" value="Genomic_DNA"/>
</dbReference>
<accession>A0ABX5LKB0</accession>
<name>A0ABX5LKB0_9BACT</name>
<proteinExistence type="predicted"/>
<organism evidence="1 2">
    <name type="scientific">Hallerella porci</name>
    <dbReference type="NCBI Taxonomy" id="1945871"/>
    <lineage>
        <taxon>Bacteria</taxon>
        <taxon>Pseudomonadati</taxon>
        <taxon>Fibrobacterota</taxon>
        <taxon>Fibrobacteria</taxon>
        <taxon>Fibrobacterales</taxon>
        <taxon>Fibrobacteraceae</taxon>
        <taxon>Hallerella</taxon>
    </lineage>
</organism>
<dbReference type="SUPFAM" id="SSF53448">
    <property type="entry name" value="Nucleotide-diphospho-sugar transferases"/>
    <property type="match status" value="1"/>
</dbReference>
<protein>
    <recommendedName>
        <fullName evidence="3">Glycosyltransferase</fullName>
    </recommendedName>
</protein>
<keyword evidence="2" id="KW-1185">Reference proteome</keyword>
<comment type="caution">
    <text evidence="1">The sequence shown here is derived from an EMBL/GenBank/DDBJ whole genome shotgun (WGS) entry which is preliminary data.</text>
</comment>
<gene>
    <name evidence="1" type="ORF">B0H50_11631</name>
</gene>
<sequence length="278" mass="32876">MSRVQRELYKLIVMSSSKIIVSITSYPGRIKNVGMSIFLLLTQQTVKPDEIHLWLAEPQFPNKESDLPKDLQTILRIPKIKLHWTKKDTYCHKRHEIFKFTEPSDLVFLFDDDVRYNDRLIETVLKDHERFPNAIIDYEWYSEHLYNGRRIIYKNASDYSKPSTRFRWCGQSMIPASVYPMEVLDDEHTAVRDAICPVCDESWFTPWLVYHDIPIFCEHFGWGDDIDPDNSKWKGLCSSTHAVEANGYEKRDNWLYAVLTRYPELYAKYHATFNYGDG</sequence>